<accession>A0A1I6RZS8</accession>
<dbReference type="STRING" id="593133.SAMN04488006_2686"/>
<evidence type="ECO:0000313" key="1">
    <source>
        <dbReference type="EMBL" id="SFS70166.1"/>
    </source>
</evidence>
<gene>
    <name evidence="1" type="ORF">SAMN04488006_2686</name>
</gene>
<organism evidence="1 2">
    <name type="scientific">Lutibacter maritimus</name>
    <dbReference type="NCBI Taxonomy" id="593133"/>
    <lineage>
        <taxon>Bacteria</taxon>
        <taxon>Pseudomonadati</taxon>
        <taxon>Bacteroidota</taxon>
        <taxon>Flavobacteriia</taxon>
        <taxon>Flavobacteriales</taxon>
        <taxon>Flavobacteriaceae</taxon>
        <taxon>Lutibacter</taxon>
    </lineage>
</organism>
<sequence>MKKNIGIWIDSKQAFIIKLSNHKHTIKTIESNIEFRERVEGESKKFGRFGGQYISYEKHRENKQMSQTSEFIKKLLKEITNCDSFVIFGPSKMKKILKKEIKNNMLLAPKLLGVFKSEQLTENQMVAWVKDYYKI</sequence>
<dbReference type="Proteomes" id="UP000199312">
    <property type="component" value="Unassembled WGS sequence"/>
</dbReference>
<dbReference type="SUPFAM" id="SSF53137">
    <property type="entry name" value="Translational machinery components"/>
    <property type="match status" value="1"/>
</dbReference>
<dbReference type="EMBL" id="FOZP01000007">
    <property type="protein sequence ID" value="SFS70166.1"/>
    <property type="molecule type" value="Genomic_DNA"/>
</dbReference>
<dbReference type="RefSeq" id="WP_090228053.1">
    <property type="nucleotide sequence ID" value="NZ_FOZP01000007.1"/>
</dbReference>
<reference evidence="2" key="1">
    <citation type="submission" date="2016-10" db="EMBL/GenBank/DDBJ databases">
        <authorList>
            <person name="Varghese N."/>
            <person name="Submissions S."/>
        </authorList>
    </citation>
    <scope>NUCLEOTIDE SEQUENCE [LARGE SCALE GENOMIC DNA]</scope>
    <source>
        <strain evidence="2">DSM 24450</strain>
    </source>
</reference>
<proteinExistence type="predicted"/>
<protein>
    <recommendedName>
        <fullName evidence="3">Protein required for attachment to host cells</fullName>
    </recommendedName>
</protein>
<evidence type="ECO:0008006" key="3">
    <source>
        <dbReference type="Google" id="ProtNLM"/>
    </source>
</evidence>
<name>A0A1I6RZS8_9FLAO</name>
<keyword evidence="2" id="KW-1185">Reference proteome</keyword>
<dbReference type="OrthoDB" id="594984at2"/>
<evidence type="ECO:0000313" key="2">
    <source>
        <dbReference type="Proteomes" id="UP000199312"/>
    </source>
</evidence>
<dbReference type="AlphaFoldDB" id="A0A1I6RZS8"/>